<keyword evidence="2" id="KW-0812">Transmembrane</keyword>
<feature type="region of interest" description="Disordered" evidence="1">
    <location>
        <begin position="634"/>
        <end position="695"/>
    </location>
</feature>
<feature type="transmembrane region" description="Helical" evidence="2">
    <location>
        <begin position="730"/>
        <end position="751"/>
    </location>
</feature>
<feature type="compositionally biased region" description="Basic and acidic residues" evidence="1">
    <location>
        <begin position="210"/>
        <end position="221"/>
    </location>
</feature>
<evidence type="ECO:0000256" key="1">
    <source>
        <dbReference type="SAM" id="MobiDB-lite"/>
    </source>
</evidence>
<evidence type="ECO:0000256" key="2">
    <source>
        <dbReference type="SAM" id="Phobius"/>
    </source>
</evidence>
<feature type="compositionally biased region" description="Pro residues" evidence="1">
    <location>
        <begin position="594"/>
        <end position="604"/>
    </location>
</feature>
<feature type="compositionally biased region" description="Polar residues" evidence="1">
    <location>
        <begin position="181"/>
        <end position="192"/>
    </location>
</feature>
<keyword evidence="2" id="KW-1133">Transmembrane helix</keyword>
<feature type="compositionally biased region" description="Basic and acidic residues" evidence="1">
    <location>
        <begin position="27"/>
        <end position="36"/>
    </location>
</feature>
<feature type="region of interest" description="Disordered" evidence="1">
    <location>
        <begin position="1"/>
        <end position="83"/>
    </location>
</feature>
<feature type="region of interest" description="Disordered" evidence="1">
    <location>
        <begin position="171"/>
        <end position="232"/>
    </location>
</feature>
<feature type="compositionally biased region" description="Basic and acidic residues" evidence="1">
    <location>
        <begin position="657"/>
        <end position="666"/>
    </location>
</feature>
<proteinExistence type="predicted"/>
<evidence type="ECO:0000313" key="3">
    <source>
        <dbReference type="EMBL" id="CAD8343607.1"/>
    </source>
</evidence>
<feature type="compositionally biased region" description="Basic and acidic residues" evidence="1">
    <location>
        <begin position="673"/>
        <end position="688"/>
    </location>
</feature>
<feature type="region of interest" description="Disordered" evidence="1">
    <location>
        <begin position="470"/>
        <end position="500"/>
    </location>
</feature>
<organism evidence="3">
    <name type="scientific">Pseudo-nitzschia arenysensis</name>
    <dbReference type="NCBI Taxonomy" id="697910"/>
    <lineage>
        <taxon>Eukaryota</taxon>
        <taxon>Sar</taxon>
        <taxon>Stramenopiles</taxon>
        <taxon>Ochrophyta</taxon>
        <taxon>Bacillariophyta</taxon>
        <taxon>Bacillariophyceae</taxon>
        <taxon>Bacillariophycidae</taxon>
        <taxon>Bacillariales</taxon>
        <taxon>Bacillariaceae</taxon>
        <taxon>Pseudo-nitzschia</taxon>
    </lineage>
</organism>
<keyword evidence="2" id="KW-0472">Membrane</keyword>
<dbReference type="AlphaFoldDB" id="A0A7R9ZU29"/>
<feature type="region of interest" description="Disordered" evidence="1">
    <location>
        <begin position="298"/>
        <end position="319"/>
    </location>
</feature>
<name>A0A7R9ZU29_9STRA</name>
<dbReference type="EMBL" id="HBEH01000373">
    <property type="protein sequence ID" value="CAD8343607.1"/>
    <property type="molecule type" value="Transcribed_RNA"/>
</dbReference>
<accession>A0A7R9ZU29</accession>
<feature type="compositionally biased region" description="Basic residues" evidence="1">
    <location>
        <begin position="643"/>
        <end position="656"/>
    </location>
</feature>
<feature type="compositionally biased region" description="Basic and acidic residues" evidence="1">
    <location>
        <begin position="478"/>
        <end position="489"/>
    </location>
</feature>
<reference evidence="3" key="1">
    <citation type="submission" date="2021-01" db="EMBL/GenBank/DDBJ databases">
        <authorList>
            <person name="Corre E."/>
            <person name="Pelletier E."/>
            <person name="Niang G."/>
            <person name="Scheremetjew M."/>
            <person name="Finn R."/>
            <person name="Kale V."/>
            <person name="Holt S."/>
            <person name="Cochrane G."/>
            <person name="Meng A."/>
            <person name="Brown T."/>
            <person name="Cohen L."/>
        </authorList>
    </citation>
    <scope>NUCLEOTIDE SEQUENCE</scope>
    <source>
        <strain evidence="3">B593</strain>
    </source>
</reference>
<feature type="region of interest" description="Disordered" evidence="1">
    <location>
        <begin position="584"/>
        <end position="605"/>
    </location>
</feature>
<protein>
    <submittedName>
        <fullName evidence="3">Uncharacterized protein</fullName>
    </submittedName>
</protein>
<sequence>MVDVGETETSTIGDGNKEFLSEGIASIEEKESERNNSYDNCTTESTSTQTPKEEADMTAVSNDDADSDVQAATMDENSDDEEAVEAVGEISPIGTETTTSEVDVFPKQPDIDIDTDVAQSQRIEPEGATPVISKASQRFDNDVLKKVMSESQERQEIAEGTNQARMERIESEDAFAVQDDSVVNTDTNSQNTSKKKRQEPPGTPAKHERKKSETADEREQRIQSTIDEKDELEERRVHQIMHIEREVVEEKKGDDEISIQREPSGSVVSVNKSHRASWNVNNDQGNQPTNILLGSEKQEMSTNGEIKTERRYDSPSRIGQRHSLDYNLNHNIHAMANASNQPQTYSDSLRQNTLPLSPAFFVDDDESVPIPHLPSLMVPGMGPSYDSMSLQGQGQQIHLNHNGYHQQYHPRSSLLSQPQQQPVLPIPNQVTTMPGGKRKIHLHIWEDVSSVVKPETSSFLSFRKKGILRRSPYQNSSESEHDDRNHNRNGDNIGNDVNNSNWADRGTLTVSWYEGTSSLELQEHVQNSVIRKLGLRSTTTLRDFRVLDENSDSPEEIVLSPYIPNGSKLVIRFSTTDGGDLTPTKFLRFDDGPPDSPSAAPSPFPTSLDLNGLGLNANQLALLGTRLHSLQVPRAESLDSKSRGKLQPKSGRKSKKKEQEKKTIREGEDEDDTNSKESNFETNSKESNFEVASLHPEDPIQKSLREITGILLKERGGRQPYVPRQEKRQVVLVLANYFGLFLLLIAILAEIHGRAPDWHKAMEQQLKNVHDCSMDKESLLTCVENGDMAGLVASVILWVSRSAATKRIFLLGFGSSNKLWTAVYESLVTAICWGFSYMFIRRGMNPDNNRDFLRRYWKDAVYGSLAGFNAAFMKQVMKNLIPQEAIEDALQERQLKFLSWLPSIG</sequence>
<feature type="compositionally biased region" description="Polar residues" evidence="1">
    <location>
        <begin position="37"/>
        <end position="50"/>
    </location>
</feature>
<gene>
    <name evidence="3" type="ORF">PARE0329_LOCUS242</name>
</gene>